<dbReference type="PANTHER" id="PTHR11559">
    <property type="entry name" value="CARBOXYLESTERASE"/>
    <property type="match status" value="1"/>
</dbReference>
<dbReference type="AlphaFoldDB" id="A0A366DSU3"/>
<dbReference type="EMBL" id="QNRI01000013">
    <property type="protein sequence ID" value="RBO93161.1"/>
    <property type="molecule type" value="Genomic_DNA"/>
</dbReference>
<dbReference type="RefSeq" id="WP_113870005.1">
    <property type="nucleotide sequence ID" value="NZ_BAABQN010000006.1"/>
</dbReference>
<dbReference type="InterPro" id="IPR002018">
    <property type="entry name" value="CarbesteraseB"/>
</dbReference>
<keyword evidence="2 3" id="KW-0378">Hydrolase</keyword>
<protein>
    <recommendedName>
        <fullName evidence="3">Carboxylic ester hydrolase</fullName>
        <ecNumber evidence="3">3.1.1.-</ecNumber>
    </recommendedName>
</protein>
<dbReference type="EC" id="3.1.1.-" evidence="3"/>
<dbReference type="OrthoDB" id="9775851at2"/>
<organism evidence="5 6">
    <name type="scientific">Paraliobacillus ryukyuensis</name>
    <dbReference type="NCBI Taxonomy" id="200904"/>
    <lineage>
        <taxon>Bacteria</taxon>
        <taxon>Bacillati</taxon>
        <taxon>Bacillota</taxon>
        <taxon>Bacilli</taxon>
        <taxon>Bacillales</taxon>
        <taxon>Bacillaceae</taxon>
        <taxon>Paraliobacillus</taxon>
    </lineage>
</organism>
<dbReference type="Pfam" id="PF00135">
    <property type="entry name" value="COesterase"/>
    <property type="match status" value="1"/>
</dbReference>
<dbReference type="InterPro" id="IPR029058">
    <property type="entry name" value="AB_hydrolase_fold"/>
</dbReference>
<dbReference type="STRING" id="200904.GCA_900168775_00241"/>
<evidence type="ECO:0000256" key="1">
    <source>
        <dbReference type="ARBA" id="ARBA00005964"/>
    </source>
</evidence>
<evidence type="ECO:0000256" key="3">
    <source>
        <dbReference type="RuleBase" id="RU361235"/>
    </source>
</evidence>
<name>A0A366DSU3_9BACI</name>
<dbReference type="Proteomes" id="UP000252254">
    <property type="component" value="Unassembled WGS sequence"/>
</dbReference>
<sequence>MKRIMHKTSWKCPCGTIVGWKDNNNGVIRATGIKYASSKRYSVPVAEPLSDGIIDATNWSPASPQPKDTYTGQFLNELTREMELDEHCQYLSVSAPLNAKPSDNLPVMVWIHGGSYVTGAGDHPMYNPAALVREQQVIVITVTYRLGLFGYLGSEEGTPANLGLLDQIEALRWIKQNISYFGGNPENITIFGESAGGDAVAHLMISEGTEGLFHRAIIQSAPFGLLPKRENMTNAMLEEAKRTSFNGSMEDIATAQSLIQKKAKRFGLKSSMPFGVQYGHFPLPKEENTEEAWQNVASRVEIIVGCNNNEVAPFIPLIPALKKITSAPVLGKVISWAMVKLLTWKIYRSGAKKFAKRHAIGGGRGYKYTITWGAAGNKFSGGHATEIPLLFEDKALWEHAPLLEGTSWEEYQRQGQALRNIWGEFARTGHVHDTNVPGLIKLENI</sequence>
<accession>A0A366DSU3</accession>
<evidence type="ECO:0000256" key="2">
    <source>
        <dbReference type="ARBA" id="ARBA00022801"/>
    </source>
</evidence>
<dbReference type="Gene3D" id="3.40.50.1820">
    <property type="entry name" value="alpha/beta hydrolase"/>
    <property type="match status" value="1"/>
</dbReference>
<comment type="caution">
    <text evidence="5">The sequence shown here is derived from an EMBL/GenBank/DDBJ whole genome shotgun (WGS) entry which is preliminary data.</text>
</comment>
<reference evidence="5 6" key="1">
    <citation type="submission" date="2018-06" db="EMBL/GenBank/DDBJ databases">
        <title>Genomic Encyclopedia of Type Strains, Phase IV (KMG-IV): sequencing the most valuable type-strain genomes for metagenomic binning, comparative biology and taxonomic classification.</title>
        <authorList>
            <person name="Goeker M."/>
        </authorList>
    </citation>
    <scope>NUCLEOTIDE SEQUENCE [LARGE SCALE GENOMIC DNA]</scope>
    <source>
        <strain evidence="5 6">DSM 15140</strain>
    </source>
</reference>
<feature type="domain" description="Carboxylesterase type B" evidence="4">
    <location>
        <begin position="12"/>
        <end position="320"/>
    </location>
</feature>
<keyword evidence="6" id="KW-1185">Reference proteome</keyword>
<evidence type="ECO:0000313" key="6">
    <source>
        <dbReference type="Proteomes" id="UP000252254"/>
    </source>
</evidence>
<dbReference type="GO" id="GO:0016787">
    <property type="term" value="F:hydrolase activity"/>
    <property type="evidence" value="ECO:0007669"/>
    <property type="project" value="UniProtKB-KW"/>
</dbReference>
<evidence type="ECO:0000313" key="5">
    <source>
        <dbReference type="EMBL" id="RBO93161.1"/>
    </source>
</evidence>
<dbReference type="InterPro" id="IPR019826">
    <property type="entry name" value="Carboxylesterase_B_AS"/>
</dbReference>
<evidence type="ECO:0000259" key="4">
    <source>
        <dbReference type="Pfam" id="PF00135"/>
    </source>
</evidence>
<dbReference type="PROSITE" id="PS00122">
    <property type="entry name" value="CARBOXYLESTERASE_B_1"/>
    <property type="match status" value="1"/>
</dbReference>
<dbReference type="SUPFAM" id="SSF53474">
    <property type="entry name" value="alpha/beta-Hydrolases"/>
    <property type="match status" value="1"/>
</dbReference>
<comment type="similarity">
    <text evidence="1 3">Belongs to the type-B carboxylesterase/lipase family.</text>
</comment>
<proteinExistence type="inferred from homology"/>
<dbReference type="InterPro" id="IPR050309">
    <property type="entry name" value="Type-B_Carboxylest/Lipase"/>
</dbReference>
<gene>
    <name evidence="5" type="ORF">DES48_11327</name>
</gene>